<dbReference type="AlphaFoldDB" id="A0A0N5C1Z3"/>
<dbReference type="SMART" id="SM00225">
    <property type="entry name" value="BTB"/>
    <property type="match status" value="1"/>
</dbReference>
<dbReference type="InterPro" id="IPR008974">
    <property type="entry name" value="TRAF-like"/>
</dbReference>
<dbReference type="CDD" id="cd00121">
    <property type="entry name" value="MATH"/>
    <property type="match status" value="1"/>
</dbReference>
<dbReference type="PROSITE" id="PS50144">
    <property type="entry name" value="MATH"/>
    <property type="match status" value="1"/>
</dbReference>
<dbReference type="SUPFAM" id="SSF54695">
    <property type="entry name" value="POZ domain"/>
    <property type="match status" value="1"/>
</dbReference>
<dbReference type="PROSITE" id="PS50097">
    <property type="entry name" value="BTB"/>
    <property type="match status" value="1"/>
</dbReference>
<organism evidence="3 4">
    <name type="scientific">Strongyloides papillosus</name>
    <name type="common">Intestinal threadworm</name>
    <dbReference type="NCBI Taxonomy" id="174720"/>
    <lineage>
        <taxon>Eukaryota</taxon>
        <taxon>Metazoa</taxon>
        <taxon>Ecdysozoa</taxon>
        <taxon>Nematoda</taxon>
        <taxon>Chromadorea</taxon>
        <taxon>Rhabditida</taxon>
        <taxon>Tylenchina</taxon>
        <taxon>Panagrolaimomorpha</taxon>
        <taxon>Strongyloidoidea</taxon>
        <taxon>Strongyloididae</taxon>
        <taxon>Strongyloides</taxon>
    </lineage>
</organism>
<evidence type="ECO:0000313" key="3">
    <source>
        <dbReference type="Proteomes" id="UP000046392"/>
    </source>
</evidence>
<keyword evidence="3" id="KW-1185">Reference proteome</keyword>
<dbReference type="GO" id="GO:0030163">
    <property type="term" value="P:protein catabolic process"/>
    <property type="evidence" value="ECO:0007669"/>
    <property type="project" value="UniProtKB-ARBA"/>
</dbReference>
<protein>
    <submittedName>
        <fullName evidence="4">BTB domain-containing protein</fullName>
    </submittedName>
</protein>
<dbReference type="InterPro" id="IPR000210">
    <property type="entry name" value="BTB/POZ_dom"/>
</dbReference>
<dbReference type="Gene3D" id="3.30.710.10">
    <property type="entry name" value="Potassium Channel Kv1.1, Chain A"/>
    <property type="match status" value="1"/>
</dbReference>
<reference evidence="4" key="1">
    <citation type="submission" date="2017-02" db="UniProtKB">
        <authorList>
            <consortium name="WormBaseParasite"/>
        </authorList>
    </citation>
    <scope>IDENTIFICATION</scope>
</reference>
<sequence>MWNFYVLNQEGEKEYAIVSNTVFNKTNKSYGHLQFFKRDLLFNIEKRILVNDTLLLGCTVFYFCGPKNTVSTSTNSDISEHFITLLNDFNNLFESSKFADCAIKVGHSEINAHKCILASRSDVFDSLLIDKHHEFEPNIIEINDFSLEAVKEMVKYLYTGKLPNIDEMALEMLAIGDNFKLKQLKLAAEESLIRSLNIDNVCDYIVQSGLYSTEILQEWCLRFISLNPKIVENSVEWKKVIADHPSLVPKLFILFANVND</sequence>
<proteinExistence type="predicted"/>
<dbReference type="STRING" id="174720.A0A0N5C1Z3"/>
<feature type="domain" description="MATH" evidence="2">
    <location>
        <begin position="1"/>
        <end position="60"/>
    </location>
</feature>
<dbReference type="SUPFAM" id="SSF49599">
    <property type="entry name" value="TRAF domain-like"/>
    <property type="match status" value="1"/>
</dbReference>
<dbReference type="Pfam" id="PF00651">
    <property type="entry name" value="BTB"/>
    <property type="match status" value="1"/>
</dbReference>
<dbReference type="Gene3D" id="2.60.210.10">
    <property type="entry name" value="Apoptosis, Tumor Necrosis Factor Receptor Associated Protein 2, Chain A"/>
    <property type="match status" value="1"/>
</dbReference>
<dbReference type="Gene3D" id="1.25.40.420">
    <property type="match status" value="1"/>
</dbReference>
<dbReference type="Proteomes" id="UP000046392">
    <property type="component" value="Unplaced"/>
</dbReference>
<name>A0A0N5C1Z3_STREA</name>
<dbReference type="WBParaSite" id="SPAL_0001201100.1">
    <property type="protein sequence ID" value="SPAL_0001201100.1"/>
    <property type="gene ID" value="SPAL_0001201100"/>
</dbReference>
<evidence type="ECO:0000313" key="4">
    <source>
        <dbReference type="WBParaSite" id="SPAL_0001201100.1"/>
    </source>
</evidence>
<dbReference type="PANTHER" id="PTHR24413">
    <property type="entry name" value="SPECKLE-TYPE POZ PROTEIN"/>
    <property type="match status" value="1"/>
</dbReference>
<evidence type="ECO:0000259" key="1">
    <source>
        <dbReference type="PROSITE" id="PS50097"/>
    </source>
</evidence>
<dbReference type="InterPro" id="IPR011333">
    <property type="entry name" value="SKP1/BTB/POZ_sf"/>
</dbReference>
<accession>A0A0N5C1Z3</accession>
<feature type="domain" description="BTB" evidence="1">
    <location>
        <begin position="99"/>
        <end position="166"/>
    </location>
</feature>
<dbReference type="InterPro" id="IPR002083">
    <property type="entry name" value="MATH/TRAF_dom"/>
</dbReference>
<evidence type="ECO:0000259" key="2">
    <source>
        <dbReference type="PROSITE" id="PS50144"/>
    </source>
</evidence>